<dbReference type="Pfam" id="PF00202">
    <property type="entry name" value="Aminotran_3"/>
    <property type="match status" value="1"/>
</dbReference>
<dbReference type="InterPro" id="IPR015422">
    <property type="entry name" value="PyrdxlP-dep_Trfase_small"/>
</dbReference>
<dbReference type="GO" id="GO:0005739">
    <property type="term" value="C:mitochondrion"/>
    <property type="evidence" value="ECO:0007669"/>
    <property type="project" value="UniProtKB-SubCell"/>
</dbReference>
<dbReference type="SUPFAM" id="SSF53383">
    <property type="entry name" value="PLP-dependent transferases"/>
    <property type="match status" value="1"/>
</dbReference>
<dbReference type="FunFam" id="3.40.640.10:FF:000004">
    <property type="entry name" value="Acetylornithine aminotransferase"/>
    <property type="match status" value="1"/>
</dbReference>
<comment type="cofactor">
    <cofactor evidence="1">
        <name>pyridoxal 5'-phosphate</name>
        <dbReference type="ChEBI" id="CHEBI:597326"/>
    </cofactor>
</comment>
<keyword evidence="3" id="KW-0032">Aminotransferase</keyword>
<evidence type="ECO:0000256" key="4">
    <source>
        <dbReference type="ARBA" id="ARBA00022605"/>
    </source>
</evidence>
<dbReference type="GO" id="GO:0030170">
    <property type="term" value="F:pyridoxal phosphate binding"/>
    <property type="evidence" value="ECO:0007669"/>
    <property type="project" value="InterPro"/>
</dbReference>
<evidence type="ECO:0000256" key="6">
    <source>
        <dbReference type="ARBA" id="ARBA00022898"/>
    </source>
</evidence>
<dbReference type="CDD" id="cd00610">
    <property type="entry name" value="OAT_like"/>
    <property type="match status" value="1"/>
</dbReference>
<dbReference type="EMBL" id="CAEZTJ010000016">
    <property type="protein sequence ID" value="CAB4561878.1"/>
    <property type="molecule type" value="Genomic_DNA"/>
</dbReference>
<evidence type="ECO:0000256" key="5">
    <source>
        <dbReference type="ARBA" id="ARBA00022679"/>
    </source>
</evidence>
<comment type="subcellular location">
    <subcellularLocation>
        <location evidence="2">Mitochondrion</location>
    </subcellularLocation>
</comment>
<dbReference type="InterPro" id="IPR015421">
    <property type="entry name" value="PyrdxlP-dep_Trfase_major"/>
</dbReference>
<organism evidence="7">
    <name type="scientific">freshwater metagenome</name>
    <dbReference type="NCBI Taxonomy" id="449393"/>
    <lineage>
        <taxon>unclassified sequences</taxon>
        <taxon>metagenomes</taxon>
        <taxon>ecological metagenomes</taxon>
    </lineage>
</organism>
<dbReference type="InterPro" id="IPR004636">
    <property type="entry name" value="AcOrn/SuccOrn_fam"/>
</dbReference>
<dbReference type="InterPro" id="IPR015424">
    <property type="entry name" value="PyrdxlP-dep_Trfase"/>
</dbReference>
<reference evidence="7" key="1">
    <citation type="submission" date="2020-05" db="EMBL/GenBank/DDBJ databases">
        <authorList>
            <person name="Chiriac C."/>
            <person name="Salcher M."/>
            <person name="Ghai R."/>
            <person name="Kavagutti S V."/>
        </authorList>
    </citation>
    <scope>NUCLEOTIDE SEQUENCE</scope>
</reference>
<evidence type="ECO:0000256" key="3">
    <source>
        <dbReference type="ARBA" id="ARBA00022576"/>
    </source>
</evidence>
<keyword evidence="5" id="KW-0808">Transferase</keyword>
<dbReference type="PIRSF" id="PIRSF000521">
    <property type="entry name" value="Transaminase_4ab_Lys_Orn"/>
    <property type="match status" value="1"/>
</dbReference>
<accession>A0A6J6DKS8</accession>
<protein>
    <submittedName>
        <fullName evidence="7">Unannotated protein</fullName>
    </submittedName>
</protein>
<dbReference type="GO" id="GO:0006526">
    <property type="term" value="P:L-arginine biosynthetic process"/>
    <property type="evidence" value="ECO:0007669"/>
    <property type="project" value="UniProtKB-ARBA"/>
</dbReference>
<dbReference type="AlphaFoldDB" id="A0A6J6DKS8"/>
<dbReference type="PANTHER" id="PTHR11986:SF79">
    <property type="entry name" value="ACETYLORNITHINE AMINOTRANSFERASE, MITOCHONDRIAL"/>
    <property type="match status" value="1"/>
</dbReference>
<evidence type="ECO:0000256" key="1">
    <source>
        <dbReference type="ARBA" id="ARBA00001933"/>
    </source>
</evidence>
<dbReference type="NCBIfam" id="TIGR00707">
    <property type="entry name" value="argD"/>
    <property type="match status" value="1"/>
</dbReference>
<dbReference type="NCBIfam" id="NF002874">
    <property type="entry name" value="PRK03244.1"/>
    <property type="match status" value="1"/>
</dbReference>
<proteinExistence type="predicted"/>
<sequence length="402" mass="42887">MARARKTGNESLRSDFLASIATSYSTPEIAIVSGKGAYLKDADGKTYLDFLSGIATNALGAAHPKIIAAVREQIGKVSHISNLYAHPENIRLASRLREMVGDSESRVFFCNSGAEANEAAIKLSRLTGRKEIIAMRGAFHGRTLGALSITGQQSKRTPFLPLMSGIRFVDFDDLKGLRRAVSRRTAMVIVEPIQGENGVVVPEPGFLQGVAEISRSCGALFAVDAVQTGMGRTGSWFGYEDEGVRPEIITLAKALGGGLPMGAMIATSTAPQFSPGQHGSTFGGNPIVAAAANVVIDVIEKDQLMERAIALHEMLKEAVIELPMIADVRGGGLLIGIVLSEPRAKELAAKLQENGILVNAATDSVIRLAPPLIVSKKEITRFVEVFSRIVQALFKNRSGVRP</sequence>
<gene>
    <name evidence="7" type="ORF">UFOPK1650_00231</name>
</gene>
<dbReference type="Gene3D" id="3.90.1150.10">
    <property type="entry name" value="Aspartate Aminotransferase, domain 1"/>
    <property type="match status" value="1"/>
</dbReference>
<dbReference type="GO" id="GO:0042802">
    <property type="term" value="F:identical protein binding"/>
    <property type="evidence" value="ECO:0007669"/>
    <property type="project" value="TreeGrafter"/>
</dbReference>
<keyword evidence="6" id="KW-0663">Pyridoxal phosphate</keyword>
<keyword evidence="4" id="KW-0028">Amino-acid biosynthesis</keyword>
<evidence type="ECO:0000313" key="7">
    <source>
        <dbReference type="EMBL" id="CAB4561878.1"/>
    </source>
</evidence>
<dbReference type="GO" id="GO:0008483">
    <property type="term" value="F:transaminase activity"/>
    <property type="evidence" value="ECO:0007669"/>
    <property type="project" value="UniProtKB-KW"/>
</dbReference>
<dbReference type="InterPro" id="IPR005814">
    <property type="entry name" value="Aminotrans_3"/>
</dbReference>
<dbReference type="InterPro" id="IPR050103">
    <property type="entry name" value="Class-III_PLP-dep_AT"/>
</dbReference>
<dbReference type="NCBIfam" id="NF002325">
    <property type="entry name" value="PRK01278.1"/>
    <property type="match status" value="1"/>
</dbReference>
<name>A0A6J6DKS8_9ZZZZ</name>
<dbReference type="Gene3D" id="3.40.640.10">
    <property type="entry name" value="Type I PLP-dependent aspartate aminotransferase-like (Major domain)"/>
    <property type="match status" value="1"/>
</dbReference>
<dbReference type="PANTHER" id="PTHR11986">
    <property type="entry name" value="AMINOTRANSFERASE CLASS III"/>
    <property type="match status" value="1"/>
</dbReference>
<evidence type="ECO:0000256" key="2">
    <source>
        <dbReference type="ARBA" id="ARBA00004173"/>
    </source>
</evidence>